<gene>
    <name evidence="1" type="ORF">BOLC6T37874H</name>
</gene>
<accession>A0A3P6GSE9</accession>
<organism evidence="1">
    <name type="scientific">Brassica oleracea</name>
    <name type="common">Wild cabbage</name>
    <dbReference type="NCBI Taxonomy" id="3712"/>
    <lineage>
        <taxon>Eukaryota</taxon>
        <taxon>Viridiplantae</taxon>
        <taxon>Streptophyta</taxon>
        <taxon>Embryophyta</taxon>
        <taxon>Tracheophyta</taxon>
        <taxon>Spermatophyta</taxon>
        <taxon>Magnoliopsida</taxon>
        <taxon>eudicotyledons</taxon>
        <taxon>Gunneridae</taxon>
        <taxon>Pentapetalae</taxon>
        <taxon>rosids</taxon>
        <taxon>malvids</taxon>
        <taxon>Brassicales</taxon>
        <taxon>Brassicaceae</taxon>
        <taxon>Brassiceae</taxon>
        <taxon>Brassica</taxon>
    </lineage>
</organism>
<dbReference type="AlphaFoldDB" id="A0A3P6GSE9"/>
<protein>
    <submittedName>
        <fullName evidence="1">Uncharacterized protein</fullName>
    </submittedName>
</protein>
<evidence type="ECO:0000313" key="1">
    <source>
        <dbReference type="EMBL" id="VDD62421.1"/>
    </source>
</evidence>
<sequence length="75" mass="8731">MHFFYSLSESDVSDPLKFKETYFVILPLFSFGIWKAVSVCLKLSQASSVSHSLLRLSRLKLTRSSSSHFLRWQKM</sequence>
<name>A0A3P6GSE9_BRAOL</name>
<proteinExistence type="predicted"/>
<dbReference type="EMBL" id="LR031880">
    <property type="protein sequence ID" value="VDD62421.1"/>
    <property type="molecule type" value="Genomic_DNA"/>
</dbReference>
<reference evidence="1" key="1">
    <citation type="submission" date="2018-11" db="EMBL/GenBank/DDBJ databases">
        <authorList>
            <consortium name="Genoscope - CEA"/>
            <person name="William W."/>
        </authorList>
    </citation>
    <scope>NUCLEOTIDE SEQUENCE</scope>
</reference>